<reference evidence="1" key="1">
    <citation type="journal article" date="2015" name="Nature">
        <title>Complex archaea that bridge the gap between prokaryotes and eukaryotes.</title>
        <authorList>
            <person name="Spang A."/>
            <person name="Saw J.H."/>
            <person name="Jorgensen S.L."/>
            <person name="Zaremba-Niedzwiedzka K."/>
            <person name="Martijn J."/>
            <person name="Lind A.E."/>
            <person name="van Eijk R."/>
            <person name="Schleper C."/>
            <person name="Guy L."/>
            <person name="Ettema T.J."/>
        </authorList>
    </citation>
    <scope>NUCLEOTIDE SEQUENCE</scope>
</reference>
<proteinExistence type="predicted"/>
<organism evidence="1">
    <name type="scientific">marine sediment metagenome</name>
    <dbReference type="NCBI Taxonomy" id="412755"/>
    <lineage>
        <taxon>unclassified sequences</taxon>
        <taxon>metagenomes</taxon>
        <taxon>ecological metagenomes</taxon>
    </lineage>
</organism>
<name>A0A0F9MT78_9ZZZZ</name>
<protein>
    <submittedName>
        <fullName evidence="1">Uncharacterized protein</fullName>
    </submittedName>
</protein>
<sequence>MILTKEQEELIVKAGQLLKRAMPDENLQFCFNLACGHSNVNYNIKQSGIIKPLRKEYEK</sequence>
<gene>
    <name evidence="1" type="ORF">LCGC14_1345960</name>
</gene>
<comment type="caution">
    <text evidence="1">The sequence shown here is derived from an EMBL/GenBank/DDBJ whole genome shotgun (WGS) entry which is preliminary data.</text>
</comment>
<dbReference type="EMBL" id="LAZR01008279">
    <property type="protein sequence ID" value="KKM79835.1"/>
    <property type="molecule type" value="Genomic_DNA"/>
</dbReference>
<dbReference type="AlphaFoldDB" id="A0A0F9MT78"/>
<accession>A0A0F9MT78</accession>
<evidence type="ECO:0000313" key="1">
    <source>
        <dbReference type="EMBL" id="KKM79835.1"/>
    </source>
</evidence>